<sequence>MIRKRVFYFFFCRSRDEKKTTHLVDVKSPGLKHDCTELERKFGKMCREENPELKHDCTPAIDARQNRG</sequence>
<dbReference type="InParanoid" id="A0A059CXH6"/>
<proteinExistence type="predicted"/>
<reference evidence="1" key="1">
    <citation type="submission" date="2013-07" db="EMBL/GenBank/DDBJ databases">
        <title>The genome of Eucalyptus grandis.</title>
        <authorList>
            <person name="Schmutz J."/>
            <person name="Hayes R."/>
            <person name="Myburg A."/>
            <person name="Tuskan G."/>
            <person name="Grattapaglia D."/>
            <person name="Rokhsar D.S."/>
        </authorList>
    </citation>
    <scope>NUCLEOTIDE SEQUENCE</scope>
    <source>
        <tissue evidence="1">Leaf extractions</tissue>
    </source>
</reference>
<dbReference type="Gramene" id="KCW82665">
    <property type="protein sequence ID" value="KCW82665"/>
    <property type="gene ID" value="EUGRSUZ_C04042"/>
</dbReference>
<organism evidence="1">
    <name type="scientific">Eucalyptus grandis</name>
    <name type="common">Flooded gum</name>
    <dbReference type="NCBI Taxonomy" id="71139"/>
    <lineage>
        <taxon>Eukaryota</taxon>
        <taxon>Viridiplantae</taxon>
        <taxon>Streptophyta</taxon>
        <taxon>Embryophyta</taxon>
        <taxon>Tracheophyta</taxon>
        <taxon>Spermatophyta</taxon>
        <taxon>Magnoliopsida</taxon>
        <taxon>eudicotyledons</taxon>
        <taxon>Gunneridae</taxon>
        <taxon>Pentapetalae</taxon>
        <taxon>rosids</taxon>
        <taxon>malvids</taxon>
        <taxon>Myrtales</taxon>
        <taxon>Myrtaceae</taxon>
        <taxon>Myrtoideae</taxon>
        <taxon>Eucalypteae</taxon>
        <taxon>Eucalyptus</taxon>
    </lineage>
</organism>
<dbReference type="AlphaFoldDB" id="A0A059CXH6"/>
<evidence type="ECO:0000313" key="1">
    <source>
        <dbReference type="EMBL" id="KCW82665.1"/>
    </source>
</evidence>
<protein>
    <submittedName>
        <fullName evidence="1">Uncharacterized protein</fullName>
    </submittedName>
</protein>
<dbReference type="EMBL" id="KK198755">
    <property type="protein sequence ID" value="KCW82665.1"/>
    <property type="molecule type" value="Genomic_DNA"/>
</dbReference>
<accession>A0A059CXH6</accession>
<name>A0A059CXH6_EUCGR</name>
<gene>
    <name evidence="1" type="ORF">EUGRSUZ_C04042</name>
</gene>